<dbReference type="GO" id="GO:0000155">
    <property type="term" value="F:phosphorelay sensor kinase activity"/>
    <property type="evidence" value="ECO:0007669"/>
    <property type="project" value="InterPro"/>
</dbReference>
<dbReference type="GO" id="GO:0000287">
    <property type="term" value="F:magnesium ion binding"/>
    <property type="evidence" value="ECO:0007669"/>
    <property type="project" value="UniProtKB-UniRule"/>
</dbReference>
<dbReference type="KEGG" id="spoa:EQM13_04670"/>
<evidence type="ECO:0000259" key="16">
    <source>
        <dbReference type="Pfam" id="PF07475"/>
    </source>
</evidence>
<feature type="binding site" evidence="14">
    <location>
        <begin position="154"/>
        <end position="161"/>
    </location>
    <ligand>
        <name>ATP</name>
        <dbReference type="ChEBI" id="CHEBI:30616"/>
    </ligand>
</feature>
<dbReference type="PANTHER" id="PTHR30305:SF1">
    <property type="entry name" value="HPR KINASE_PHOSPHORYLASE"/>
    <property type="match status" value="1"/>
</dbReference>
<feature type="domain" description="HPr kinase/phosphorylase C-terminal" evidence="16">
    <location>
        <begin position="132"/>
        <end position="298"/>
    </location>
</feature>
<dbReference type="Proteomes" id="UP000287969">
    <property type="component" value="Chromosome"/>
</dbReference>
<sequence>MNYITLDKLVEDLNLEIIYASDDISQVKINKSDVNRPGLQMAGYFEHFAFERLQVIGTVEWYYSNSLEEKIRVERMRKIFSYPIPAVIISRGLPVFPEMLQFAKEKNVSIFRTGISTTKLINVLINHLDYVLAPEMTVHGVLVEVYGLGILLMGQSGVGKSETALELIKRGHRLIADDIVEIKRMEDEIRGVCPEIIRHFMEIRGIGILDIERLYGVGSVKSWGFIDLVIQLEYWDENKEYDRVGLDEDYTEILGKKIPKLVIPVRPGRNTATIVEVAARNTRQKLLGYSAAREMDKRVKSEIERRKKETQGH</sequence>
<dbReference type="RefSeq" id="WP_128752062.1">
    <property type="nucleotide sequence ID" value="NZ_CP035282.1"/>
</dbReference>
<comment type="subunit">
    <text evidence="14">Homohexamer.</text>
</comment>
<evidence type="ECO:0000256" key="3">
    <source>
        <dbReference type="ARBA" id="ARBA00006883"/>
    </source>
</evidence>
<dbReference type="GO" id="GO:0006109">
    <property type="term" value="P:regulation of carbohydrate metabolic process"/>
    <property type="evidence" value="ECO:0007669"/>
    <property type="project" value="UniProtKB-UniRule"/>
</dbReference>
<dbReference type="SUPFAM" id="SSF75138">
    <property type="entry name" value="HprK N-terminal domain-like"/>
    <property type="match status" value="1"/>
</dbReference>
<feature type="region of interest" description="Important for the catalytic mechanism of both phosphorylation and dephosphorylation" evidence="14">
    <location>
        <begin position="201"/>
        <end position="210"/>
    </location>
</feature>
<dbReference type="InterPro" id="IPR027417">
    <property type="entry name" value="P-loop_NTPase"/>
</dbReference>
<feature type="region of interest" description="Important for the catalytic mechanism of dephosphorylation" evidence="14">
    <location>
        <begin position="264"/>
        <end position="269"/>
    </location>
</feature>
<evidence type="ECO:0000313" key="18">
    <source>
        <dbReference type="Proteomes" id="UP000287969"/>
    </source>
</evidence>
<comment type="catalytic activity">
    <reaction evidence="13 14">
        <text>[HPr protein]-O-phospho-L-serine + phosphate + H(+) = [HPr protein]-L-serine + diphosphate</text>
        <dbReference type="Rhea" id="RHEA:46604"/>
        <dbReference type="Rhea" id="RHEA-COMP:11602"/>
        <dbReference type="Rhea" id="RHEA-COMP:11603"/>
        <dbReference type="ChEBI" id="CHEBI:15378"/>
        <dbReference type="ChEBI" id="CHEBI:29999"/>
        <dbReference type="ChEBI" id="CHEBI:33019"/>
        <dbReference type="ChEBI" id="CHEBI:43474"/>
        <dbReference type="ChEBI" id="CHEBI:83421"/>
    </reaction>
</comment>
<evidence type="ECO:0000256" key="2">
    <source>
        <dbReference type="ARBA" id="ARBA00001946"/>
    </source>
</evidence>
<dbReference type="Gene3D" id="3.40.50.300">
    <property type="entry name" value="P-loop containing nucleotide triphosphate hydrolases"/>
    <property type="match status" value="1"/>
</dbReference>
<dbReference type="HAMAP" id="MF_01249">
    <property type="entry name" value="HPr_kinase"/>
    <property type="match status" value="1"/>
</dbReference>
<dbReference type="EMBL" id="CP035282">
    <property type="protein sequence ID" value="QAT60924.1"/>
    <property type="molecule type" value="Genomic_DNA"/>
</dbReference>
<keyword evidence="4 14" id="KW-0723">Serine/threonine-protein kinase</keyword>
<keyword evidence="18" id="KW-1185">Reference proteome</keyword>
<keyword evidence="7 14" id="KW-0547">Nucleotide-binding</keyword>
<evidence type="ECO:0000313" key="17">
    <source>
        <dbReference type="EMBL" id="QAT60924.1"/>
    </source>
</evidence>
<feature type="domain" description="HPr(Ser) kinase/phosphorylase N-terminal" evidence="15">
    <location>
        <begin position="4"/>
        <end position="128"/>
    </location>
</feature>
<evidence type="ECO:0000256" key="6">
    <source>
        <dbReference type="ARBA" id="ARBA00022723"/>
    </source>
</evidence>
<dbReference type="NCBIfam" id="TIGR00679">
    <property type="entry name" value="hpr-ser"/>
    <property type="match status" value="1"/>
</dbReference>
<evidence type="ECO:0000256" key="9">
    <source>
        <dbReference type="ARBA" id="ARBA00022840"/>
    </source>
</evidence>
<dbReference type="SUPFAM" id="SSF53795">
    <property type="entry name" value="PEP carboxykinase-like"/>
    <property type="match status" value="1"/>
</dbReference>
<keyword evidence="5 14" id="KW-0808">Transferase</keyword>
<dbReference type="AlphaFoldDB" id="A0A410QAM4"/>
<dbReference type="GO" id="GO:0004674">
    <property type="term" value="F:protein serine/threonine kinase activity"/>
    <property type="evidence" value="ECO:0007669"/>
    <property type="project" value="UniProtKB-KW"/>
</dbReference>
<evidence type="ECO:0000256" key="1">
    <source>
        <dbReference type="ARBA" id="ARBA00001120"/>
    </source>
</evidence>
<dbReference type="InterPro" id="IPR011126">
    <property type="entry name" value="Hpr_kin/Pase_Hpr_N"/>
</dbReference>
<evidence type="ECO:0000256" key="14">
    <source>
        <dbReference type="HAMAP-Rule" id="MF_01249"/>
    </source>
</evidence>
<evidence type="ECO:0000256" key="11">
    <source>
        <dbReference type="ARBA" id="ARBA00023268"/>
    </source>
</evidence>
<dbReference type="InterPro" id="IPR028979">
    <property type="entry name" value="Ser_kin/Pase_Hpr-like_N_sf"/>
</dbReference>
<feature type="active site" description="Proton acceptor; for phosphorylation activity. Proton donor; for dephosphorylation activity" evidence="14">
    <location>
        <position position="178"/>
    </location>
</feature>
<evidence type="ECO:0000256" key="12">
    <source>
        <dbReference type="ARBA" id="ARBA00023277"/>
    </source>
</evidence>
<proteinExistence type="inferred from homology"/>
<evidence type="ECO:0000256" key="7">
    <source>
        <dbReference type="ARBA" id="ARBA00022741"/>
    </source>
</evidence>
<keyword evidence="8 14" id="KW-0418">Kinase</keyword>
<comment type="similarity">
    <text evidence="3 14">Belongs to the HPrK/P family.</text>
</comment>
<organism evidence="17 18">
    <name type="scientific">Acidilutibacter cellobiosedens</name>
    <dbReference type="NCBI Taxonomy" id="2507161"/>
    <lineage>
        <taxon>Bacteria</taxon>
        <taxon>Bacillati</taxon>
        <taxon>Bacillota</taxon>
        <taxon>Tissierellia</taxon>
        <taxon>Tissierellales</taxon>
        <taxon>Acidilutibacteraceae</taxon>
        <taxon>Acidilutibacter</taxon>
    </lineage>
</organism>
<comment type="domain">
    <text evidence="14">The Walker A ATP-binding motif also binds Pi and PPi.</text>
</comment>
<evidence type="ECO:0000259" key="15">
    <source>
        <dbReference type="Pfam" id="PF02603"/>
    </source>
</evidence>
<evidence type="ECO:0000256" key="4">
    <source>
        <dbReference type="ARBA" id="ARBA00022527"/>
    </source>
</evidence>
<feature type="binding site" evidence="14">
    <location>
        <position position="161"/>
    </location>
    <ligand>
        <name>Mg(2+)</name>
        <dbReference type="ChEBI" id="CHEBI:18420"/>
    </ligand>
</feature>
<keyword evidence="11 14" id="KW-0511">Multifunctional enzyme</keyword>
<keyword evidence="10 14" id="KW-0460">Magnesium</keyword>
<keyword evidence="6 14" id="KW-0479">Metal-binding</keyword>
<dbReference type="PANTHER" id="PTHR30305">
    <property type="entry name" value="PROTEIN YJDM-RELATED"/>
    <property type="match status" value="1"/>
</dbReference>
<evidence type="ECO:0000256" key="13">
    <source>
        <dbReference type="ARBA" id="ARBA00047657"/>
    </source>
</evidence>
<comment type="catalytic activity">
    <reaction evidence="1 14">
        <text>[HPr protein]-L-serine + ATP = [HPr protein]-O-phospho-L-serine + ADP + H(+)</text>
        <dbReference type="Rhea" id="RHEA:46600"/>
        <dbReference type="Rhea" id="RHEA-COMP:11602"/>
        <dbReference type="Rhea" id="RHEA-COMP:11603"/>
        <dbReference type="ChEBI" id="CHEBI:15378"/>
        <dbReference type="ChEBI" id="CHEBI:29999"/>
        <dbReference type="ChEBI" id="CHEBI:30616"/>
        <dbReference type="ChEBI" id="CHEBI:83421"/>
        <dbReference type="ChEBI" id="CHEBI:456216"/>
    </reaction>
</comment>
<dbReference type="Pfam" id="PF07475">
    <property type="entry name" value="Hpr_kinase_C"/>
    <property type="match status" value="1"/>
</dbReference>
<reference evidence="18" key="1">
    <citation type="submission" date="2019-01" db="EMBL/GenBank/DDBJ databases">
        <title>Draft genomes of a novel of Sporanaerobacter strains.</title>
        <authorList>
            <person name="Ma S."/>
        </authorList>
    </citation>
    <scope>NUCLEOTIDE SEQUENCE [LARGE SCALE GENOMIC DNA]</scope>
    <source>
        <strain evidence="18">NJN-17</strain>
    </source>
</reference>
<accession>A0A410QAM4</accession>
<dbReference type="CDD" id="cd01918">
    <property type="entry name" value="HprK_C"/>
    <property type="match status" value="1"/>
</dbReference>
<dbReference type="FunFam" id="3.40.50.300:FF:000174">
    <property type="entry name" value="HPr kinase/phosphorylase"/>
    <property type="match status" value="1"/>
</dbReference>
<dbReference type="Gene3D" id="3.40.1390.20">
    <property type="entry name" value="HprK N-terminal domain-like"/>
    <property type="match status" value="1"/>
</dbReference>
<feature type="active site" evidence="14">
    <location>
        <position position="160"/>
    </location>
</feature>
<name>A0A410QAM4_9FIRM</name>
<keyword evidence="9 14" id="KW-0067">ATP-binding</keyword>
<dbReference type="GO" id="GO:0004712">
    <property type="term" value="F:protein serine/threonine/tyrosine kinase activity"/>
    <property type="evidence" value="ECO:0007669"/>
    <property type="project" value="UniProtKB-UniRule"/>
</dbReference>
<protein>
    <recommendedName>
        <fullName evidence="14">HPr kinase/phosphorylase</fullName>
        <shortName evidence="14">HPrK/P</shortName>
        <ecNumber evidence="14">2.7.11.-</ecNumber>
        <ecNumber evidence="14">2.7.4.-</ecNumber>
    </recommendedName>
    <alternativeName>
        <fullName evidence="14">HPr(Ser) kinase/phosphorylase</fullName>
    </alternativeName>
</protein>
<evidence type="ECO:0000256" key="5">
    <source>
        <dbReference type="ARBA" id="ARBA00022679"/>
    </source>
</evidence>
<feature type="active site" evidence="14">
    <location>
        <position position="139"/>
    </location>
</feature>
<gene>
    <name evidence="14 17" type="primary">hprK</name>
    <name evidence="17" type="ORF">EQM13_04670</name>
</gene>
<comment type="miscellaneous">
    <text evidence="14">Both phosphorylation and phosphorolysis are carried out by the same active site and suggest a common mechanism for both reactions.</text>
</comment>
<dbReference type="GO" id="GO:0005524">
    <property type="term" value="F:ATP binding"/>
    <property type="evidence" value="ECO:0007669"/>
    <property type="project" value="UniProtKB-UniRule"/>
</dbReference>
<dbReference type="InterPro" id="IPR011104">
    <property type="entry name" value="Hpr_kin/Pase_C"/>
</dbReference>
<dbReference type="InterPro" id="IPR003755">
    <property type="entry name" value="HPr(Ser)_kin/Pase"/>
</dbReference>
<comment type="cofactor">
    <cofactor evidence="2 14">
        <name>Mg(2+)</name>
        <dbReference type="ChEBI" id="CHEBI:18420"/>
    </cofactor>
</comment>
<comment type="function">
    <text evidence="14">Catalyzes the ATP- as well as the pyrophosphate-dependent phosphorylation of a specific serine residue in HPr, a phosphocarrier protein of the phosphoenolpyruvate-dependent sugar phosphotransferase system (PTS). HprK/P also catalyzes the pyrophosphate-producing, inorganic phosphate-dependent dephosphorylation (phosphorolysis) of seryl-phosphorylated HPr (P-Ser-HPr). The two antagonistic activities of HprK/P are regulated by several intracellular metabolites, which change their concentration in response to the absence or presence of rapidly metabolisable carbon sources (glucose, fructose, etc.) in the growth medium. Therefore, by controlling the phosphorylation state of HPr, HPrK/P is a sensor enzyme that plays a major role in the regulation of carbon metabolism and sugar transport: it mediates carbon catabolite repression (CCR), and regulates PTS-catalyzed carbohydrate uptake and inducer exclusion.</text>
</comment>
<feature type="active site" evidence="14">
    <location>
        <position position="243"/>
    </location>
</feature>
<dbReference type="Pfam" id="PF02603">
    <property type="entry name" value="Hpr_kinase_N"/>
    <property type="match status" value="1"/>
</dbReference>
<evidence type="ECO:0000256" key="10">
    <source>
        <dbReference type="ARBA" id="ARBA00022842"/>
    </source>
</evidence>
<evidence type="ECO:0000256" key="8">
    <source>
        <dbReference type="ARBA" id="ARBA00022777"/>
    </source>
</evidence>
<dbReference type="EC" id="2.7.11.-" evidence="14"/>
<dbReference type="EC" id="2.7.4.-" evidence="14"/>
<keyword evidence="12 14" id="KW-0119">Carbohydrate metabolism</keyword>
<feature type="binding site" evidence="14">
    <location>
        <position position="202"/>
    </location>
    <ligand>
        <name>Mg(2+)</name>
        <dbReference type="ChEBI" id="CHEBI:18420"/>
    </ligand>
</feature>
<dbReference type="OrthoDB" id="9778803at2"/>